<organism evidence="1">
    <name type="scientific">Anguilla anguilla</name>
    <name type="common">European freshwater eel</name>
    <name type="synonym">Muraena anguilla</name>
    <dbReference type="NCBI Taxonomy" id="7936"/>
    <lineage>
        <taxon>Eukaryota</taxon>
        <taxon>Metazoa</taxon>
        <taxon>Chordata</taxon>
        <taxon>Craniata</taxon>
        <taxon>Vertebrata</taxon>
        <taxon>Euteleostomi</taxon>
        <taxon>Actinopterygii</taxon>
        <taxon>Neopterygii</taxon>
        <taxon>Teleostei</taxon>
        <taxon>Anguilliformes</taxon>
        <taxon>Anguillidae</taxon>
        <taxon>Anguilla</taxon>
    </lineage>
</organism>
<evidence type="ECO:0000313" key="1">
    <source>
        <dbReference type="EMBL" id="JAH09160.1"/>
    </source>
</evidence>
<dbReference type="EMBL" id="GBXM01099417">
    <property type="protein sequence ID" value="JAH09160.1"/>
    <property type="molecule type" value="Transcribed_RNA"/>
</dbReference>
<sequence length="17" mass="2049">MWFLLSTVDVVHCLVTW</sequence>
<name>A0A0E9PYJ7_ANGAN</name>
<accession>A0A0E9PYJ7</accession>
<protein>
    <submittedName>
        <fullName evidence="1">Uncharacterized protein</fullName>
    </submittedName>
</protein>
<reference evidence="1" key="2">
    <citation type="journal article" date="2015" name="Fish Shellfish Immunol.">
        <title>Early steps in the European eel (Anguilla anguilla)-Vibrio vulnificus interaction in the gills: Role of the RtxA13 toxin.</title>
        <authorList>
            <person name="Callol A."/>
            <person name="Pajuelo D."/>
            <person name="Ebbesson L."/>
            <person name="Teles M."/>
            <person name="MacKenzie S."/>
            <person name="Amaro C."/>
        </authorList>
    </citation>
    <scope>NUCLEOTIDE SEQUENCE</scope>
</reference>
<proteinExistence type="predicted"/>
<dbReference type="AlphaFoldDB" id="A0A0E9PYJ7"/>
<reference evidence="1" key="1">
    <citation type="submission" date="2014-11" db="EMBL/GenBank/DDBJ databases">
        <authorList>
            <person name="Amaro Gonzalez C."/>
        </authorList>
    </citation>
    <scope>NUCLEOTIDE SEQUENCE</scope>
</reference>